<dbReference type="InterPro" id="IPR044298">
    <property type="entry name" value="MIG/MutY"/>
</dbReference>
<evidence type="ECO:0000256" key="14">
    <source>
        <dbReference type="ARBA" id="ARBA00023295"/>
    </source>
</evidence>
<comment type="function">
    <text evidence="3">Adenine glycosylase active on G-A mispairs. MutY also corrects error-prone DNA synthesis past GO lesions which are due to the oxidatively damaged form of guanine: 7,8-dihydro-8-oxoguanine (8-oxo-dGTP).</text>
</comment>
<dbReference type="SMART" id="SM00478">
    <property type="entry name" value="ENDO3c"/>
    <property type="match status" value="1"/>
</dbReference>
<evidence type="ECO:0000256" key="6">
    <source>
        <dbReference type="ARBA" id="ARBA00022023"/>
    </source>
</evidence>
<dbReference type="Pfam" id="PF00730">
    <property type="entry name" value="HhH-GPD"/>
    <property type="match status" value="1"/>
</dbReference>
<comment type="similarity">
    <text evidence="4">Belongs to the Nth/MutY family.</text>
</comment>
<keyword evidence="14" id="KW-0326">Glycosidase</keyword>
<evidence type="ECO:0000256" key="9">
    <source>
        <dbReference type="ARBA" id="ARBA00022763"/>
    </source>
</evidence>
<dbReference type="InterPro" id="IPR003265">
    <property type="entry name" value="HhH-GPD_domain"/>
</dbReference>
<name>A0A2S7TA31_9FLAO</name>
<dbReference type="InterPro" id="IPR000445">
    <property type="entry name" value="HhH_motif"/>
</dbReference>
<dbReference type="InterPro" id="IPR004035">
    <property type="entry name" value="Endouclease-III_FeS-bd_BS"/>
</dbReference>
<accession>A0A2S7TA31</accession>
<evidence type="ECO:0000256" key="4">
    <source>
        <dbReference type="ARBA" id="ARBA00008343"/>
    </source>
</evidence>
<dbReference type="GO" id="GO:0051539">
    <property type="term" value="F:4 iron, 4 sulfur cluster binding"/>
    <property type="evidence" value="ECO:0007669"/>
    <property type="project" value="UniProtKB-KW"/>
</dbReference>
<dbReference type="InterPro" id="IPR029119">
    <property type="entry name" value="MutY_C"/>
</dbReference>
<dbReference type="Gene3D" id="1.10.340.30">
    <property type="entry name" value="Hypothetical protein, domain 2"/>
    <property type="match status" value="1"/>
</dbReference>
<dbReference type="GO" id="GO:0006284">
    <property type="term" value="P:base-excision repair"/>
    <property type="evidence" value="ECO:0007669"/>
    <property type="project" value="InterPro"/>
</dbReference>
<dbReference type="GO" id="GO:0035485">
    <property type="term" value="F:adenine/guanine mispair binding"/>
    <property type="evidence" value="ECO:0007669"/>
    <property type="project" value="TreeGrafter"/>
</dbReference>
<protein>
    <recommendedName>
        <fullName evidence="6">Adenine DNA glycosylase</fullName>
        <ecNumber evidence="5">3.2.2.31</ecNumber>
    </recommendedName>
</protein>
<sequence length="365" mass="42472">MEVFHLAELKKTPTPKFMKFAACILHWYDQNKRDLPWRQDPIPYHIWLSEILMQQTRIEQGTPYYLRFVEAFPTVHDLAAAPEEKVMKLWQGLGYYNRARNLHATARYISRECGGVFPDSYKDLLSLKGVGSYTASAIASICFGEARAVVDGNVYRVLSRYYGIDSPIDRPPGQREFQALANSLLPKTRRGDYNQGIMEFGAMQCRPKNPRCSTCPLQEGCQAHRQGRIVELPVKAGKTKVKKEYLHFALALDPKGEFRVQQRPVKGYWPRLYEFPGLKLDREESSERIQESLRKELNMEPATELRQLHEQPIKHQLSHRVLQLFFWSTEEVYEMGVEQRQEALSKIEGFAWPVPLAEFLQRMKF</sequence>
<keyword evidence="12" id="KW-0411">Iron-sulfur</keyword>
<dbReference type="NCBIfam" id="TIGR01084">
    <property type="entry name" value="mutY"/>
    <property type="match status" value="1"/>
</dbReference>
<evidence type="ECO:0000256" key="10">
    <source>
        <dbReference type="ARBA" id="ARBA00022801"/>
    </source>
</evidence>
<comment type="caution">
    <text evidence="16">The sequence shown here is derived from an EMBL/GenBank/DDBJ whole genome shotgun (WGS) entry which is preliminary data.</text>
</comment>
<gene>
    <name evidence="16" type="ORF">BST99_12395</name>
</gene>
<dbReference type="Proteomes" id="UP000239366">
    <property type="component" value="Unassembled WGS sequence"/>
</dbReference>
<dbReference type="CDD" id="cd00056">
    <property type="entry name" value="ENDO3c"/>
    <property type="match status" value="1"/>
</dbReference>
<keyword evidence="10" id="KW-0378">Hydrolase</keyword>
<keyword evidence="7" id="KW-0004">4Fe-4S</keyword>
<dbReference type="EC" id="3.2.2.31" evidence="5"/>
<dbReference type="Pfam" id="PF14815">
    <property type="entry name" value="NUDIX_4"/>
    <property type="match status" value="1"/>
</dbReference>
<dbReference type="InterPro" id="IPR005760">
    <property type="entry name" value="A/G_AdeGlyc_MutY"/>
</dbReference>
<dbReference type="InterPro" id="IPR023170">
    <property type="entry name" value="HhH_base_excis_C"/>
</dbReference>
<dbReference type="AlphaFoldDB" id="A0A2S7TA31"/>
<keyword evidence="9" id="KW-0227">DNA damage</keyword>
<dbReference type="GO" id="GO:0000701">
    <property type="term" value="F:purine-specific mismatch base pair DNA N-glycosylase activity"/>
    <property type="evidence" value="ECO:0007669"/>
    <property type="project" value="UniProtKB-EC"/>
</dbReference>
<dbReference type="InterPro" id="IPR015797">
    <property type="entry name" value="NUDIX_hydrolase-like_dom_sf"/>
</dbReference>
<proteinExistence type="inferred from homology"/>
<comment type="catalytic activity">
    <reaction evidence="1">
        <text>Hydrolyzes free adenine bases from 7,8-dihydro-8-oxoguanine:adenine mismatched double-stranded DNA, leaving an apurinic site.</text>
        <dbReference type="EC" id="3.2.2.31"/>
    </reaction>
</comment>
<dbReference type="FunFam" id="1.10.340.30:FF:000002">
    <property type="entry name" value="Adenine DNA glycosylase"/>
    <property type="match status" value="1"/>
</dbReference>
<keyword evidence="8" id="KW-0479">Metal-binding</keyword>
<evidence type="ECO:0000259" key="15">
    <source>
        <dbReference type="SMART" id="SM00478"/>
    </source>
</evidence>
<dbReference type="SUPFAM" id="SSF48150">
    <property type="entry name" value="DNA-glycosylase"/>
    <property type="match status" value="1"/>
</dbReference>
<evidence type="ECO:0000256" key="8">
    <source>
        <dbReference type="ARBA" id="ARBA00022723"/>
    </source>
</evidence>
<evidence type="ECO:0000256" key="13">
    <source>
        <dbReference type="ARBA" id="ARBA00023204"/>
    </source>
</evidence>
<dbReference type="Gene3D" id="3.90.79.10">
    <property type="entry name" value="Nucleoside Triphosphate Pyrophosphohydrolase"/>
    <property type="match status" value="1"/>
</dbReference>
<evidence type="ECO:0000256" key="2">
    <source>
        <dbReference type="ARBA" id="ARBA00001966"/>
    </source>
</evidence>
<dbReference type="PROSITE" id="PS00764">
    <property type="entry name" value="ENDONUCLEASE_III_1"/>
    <property type="match status" value="1"/>
</dbReference>
<reference evidence="17" key="1">
    <citation type="submission" date="2016-11" db="EMBL/GenBank/DDBJ databases">
        <title>Trade-off between light-utilization and light-protection in marine flavobacteria.</title>
        <authorList>
            <person name="Kumagai Y."/>
            <person name="Yoshizawa S."/>
            <person name="Kogure K."/>
        </authorList>
    </citation>
    <scope>NUCLEOTIDE SEQUENCE [LARGE SCALE GENOMIC DNA]</scope>
    <source>
        <strain evidence="17">SG-18</strain>
    </source>
</reference>
<evidence type="ECO:0000256" key="11">
    <source>
        <dbReference type="ARBA" id="ARBA00023004"/>
    </source>
</evidence>
<evidence type="ECO:0000256" key="5">
    <source>
        <dbReference type="ARBA" id="ARBA00012045"/>
    </source>
</evidence>
<evidence type="ECO:0000256" key="1">
    <source>
        <dbReference type="ARBA" id="ARBA00000843"/>
    </source>
</evidence>
<keyword evidence="11" id="KW-0408">Iron</keyword>
<dbReference type="EMBL" id="MQVX01000001">
    <property type="protein sequence ID" value="PQJ16408.1"/>
    <property type="molecule type" value="Genomic_DNA"/>
</dbReference>
<keyword evidence="17" id="KW-1185">Reference proteome</keyword>
<evidence type="ECO:0000313" key="17">
    <source>
        <dbReference type="Proteomes" id="UP000239366"/>
    </source>
</evidence>
<dbReference type="GO" id="GO:0034039">
    <property type="term" value="F:8-oxo-7,8-dihydroguanine DNA N-glycosylase activity"/>
    <property type="evidence" value="ECO:0007669"/>
    <property type="project" value="TreeGrafter"/>
</dbReference>
<dbReference type="PANTHER" id="PTHR42944">
    <property type="entry name" value="ADENINE DNA GLYCOSYLASE"/>
    <property type="match status" value="1"/>
</dbReference>
<evidence type="ECO:0000256" key="7">
    <source>
        <dbReference type="ARBA" id="ARBA00022485"/>
    </source>
</evidence>
<feature type="domain" description="HhH-GPD" evidence="15">
    <location>
        <begin position="52"/>
        <end position="203"/>
    </location>
</feature>
<dbReference type="Pfam" id="PF00633">
    <property type="entry name" value="HHH"/>
    <property type="match status" value="1"/>
</dbReference>
<dbReference type="GO" id="GO:0032357">
    <property type="term" value="F:oxidized purine DNA binding"/>
    <property type="evidence" value="ECO:0007669"/>
    <property type="project" value="TreeGrafter"/>
</dbReference>
<dbReference type="PANTHER" id="PTHR42944:SF1">
    <property type="entry name" value="ADENINE DNA GLYCOSYLASE"/>
    <property type="match status" value="1"/>
</dbReference>
<organism evidence="16 17">
    <name type="scientific">Aureicoccus marinus</name>
    <dbReference type="NCBI Taxonomy" id="754435"/>
    <lineage>
        <taxon>Bacteria</taxon>
        <taxon>Pseudomonadati</taxon>
        <taxon>Bacteroidota</taxon>
        <taxon>Flavobacteriia</taxon>
        <taxon>Flavobacteriales</taxon>
        <taxon>Flavobacteriaceae</taxon>
        <taxon>Aureicoccus</taxon>
    </lineage>
</organism>
<dbReference type="Gene3D" id="1.10.1670.10">
    <property type="entry name" value="Helix-hairpin-Helix base-excision DNA repair enzymes (C-terminal)"/>
    <property type="match status" value="1"/>
</dbReference>
<dbReference type="GO" id="GO:0006298">
    <property type="term" value="P:mismatch repair"/>
    <property type="evidence" value="ECO:0007669"/>
    <property type="project" value="TreeGrafter"/>
</dbReference>
<dbReference type="RefSeq" id="WP_245916259.1">
    <property type="nucleotide sequence ID" value="NZ_MQVX01000001.1"/>
</dbReference>
<evidence type="ECO:0000256" key="12">
    <source>
        <dbReference type="ARBA" id="ARBA00023014"/>
    </source>
</evidence>
<evidence type="ECO:0000313" key="16">
    <source>
        <dbReference type="EMBL" id="PQJ16408.1"/>
    </source>
</evidence>
<evidence type="ECO:0000256" key="3">
    <source>
        <dbReference type="ARBA" id="ARBA00002933"/>
    </source>
</evidence>
<comment type="cofactor">
    <cofactor evidence="2">
        <name>[4Fe-4S] cluster</name>
        <dbReference type="ChEBI" id="CHEBI:49883"/>
    </cofactor>
</comment>
<dbReference type="GO" id="GO:0046872">
    <property type="term" value="F:metal ion binding"/>
    <property type="evidence" value="ECO:0007669"/>
    <property type="project" value="UniProtKB-KW"/>
</dbReference>
<dbReference type="SUPFAM" id="SSF55811">
    <property type="entry name" value="Nudix"/>
    <property type="match status" value="1"/>
</dbReference>
<dbReference type="InterPro" id="IPR011257">
    <property type="entry name" value="DNA_glycosylase"/>
</dbReference>
<keyword evidence="13" id="KW-0234">DNA repair</keyword>